<dbReference type="Proteomes" id="UP000007879">
    <property type="component" value="Unassembled WGS sequence"/>
</dbReference>
<dbReference type="Pfam" id="PF10510">
    <property type="entry name" value="PIG-S"/>
    <property type="match status" value="1"/>
</dbReference>
<evidence type="ECO:0000313" key="11">
    <source>
        <dbReference type="EnsemblMetazoa" id="Aqu2.1.39721_001"/>
    </source>
</evidence>
<keyword evidence="8 10" id="KW-0472">Membrane</keyword>
<comment type="subcellular location">
    <subcellularLocation>
        <location evidence="1">Endoplasmic reticulum membrane</location>
        <topology evidence="1">Multi-pass membrane protein</topology>
    </subcellularLocation>
</comment>
<gene>
    <name evidence="11" type="primary">105316720</name>
</gene>
<dbReference type="GO" id="GO:0016255">
    <property type="term" value="P:attachment of GPI anchor to protein"/>
    <property type="evidence" value="ECO:0007669"/>
    <property type="project" value="InterPro"/>
</dbReference>
<evidence type="ECO:0000256" key="10">
    <source>
        <dbReference type="SAM" id="Phobius"/>
    </source>
</evidence>
<dbReference type="KEGG" id="aqu:105316720"/>
<evidence type="ECO:0000256" key="6">
    <source>
        <dbReference type="ARBA" id="ARBA00022824"/>
    </source>
</evidence>
<dbReference type="GO" id="GO:0042765">
    <property type="term" value="C:GPI-anchor transamidase complex"/>
    <property type="evidence" value="ECO:0007669"/>
    <property type="project" value="InterPro"/>
</dbReference>
<keyword evidence="12" id="KW-1185">Reference proteome</keyword>
<comment type="similarity">
    <text evidence="3">Belongs to the PIGS family.</text>
</comment>
<dbReference type="AlphaFoldDB" id="A0A1X7VI53"/>
<dbReference type="PANTHER" id="PTHR21072">
    <property type="entry name" value="GPI TRANSAMIDASE COMPONENT PIG-S"/>
    <property type="match status" value="1"/>
</dbReference>
<organism evidence="11">
    <name type="scientific">Amphimedon queenslandica</name>
    <name type="common">Sponge</name>
    <dbReference type="NCBI Taxonomy" id="400682"/>
    <lineage>
        <taxon>Eukaryota</taxon>
        <taxon>Metazoa</taxon>
        <taxon>Porifera</taxon>
        <taxon>Demospongiae</taxon>
        <taxon>Heteroscleromorpha</taxon>
        <taxon>Haplosclerida</taxon>
        <taxon>Niphatidae</taxon>
        <taxon>Amphimedon</taxon>
    </lineage>
</organism>
<proteinExistence type="inferred from homology"/>
<keyword evidence="5 10" id="KW-0812">Transmembrane</keyword>
<evidence type="ECO:0000256" key="7">
    <source>
        <dbReference type="ARBA" id="ARBA00022989"/>
    </source>
</evidence>
<sequence length="503" mass="57297">MVYSRGSVSLLSIVCVWLFLGLPVWWKTTTVYRSTLPHSWITSLQHEQQVLSVLSCNISAISLITGLDLSSFIKNTSYFTIFNKDSVINVHSLVKEYRGEPLSIEDLLNKESVSNPVGHYSLIVTRALEYSTQYKNERNLFIEYINNTQLQEDINDSVYKLCGVETFNKLLNNSNKKESLRRMKISPGYDISIVVISSADSAVSEWNIDISTNQLLLPFLKHNNIKKIANFTISSQLLYFTDVEFMTSEDINCHTVSPAHVPHMISKVDAKLGSTVSQWPRLTFVVYVPHPTQRPLLIRNRNSDNTDSFLVPQWGGVIFYNDYVQTRENDTISVDMNVVMPTIVRQLKLLLGINDEHKSETSPPYNLHAWDIDHLLMIQTLERLSLTKVSLVSLIQLLDNVKNMVISDHIQTEVVQSLNDLNKCVASIADGQWSVAHSQCETALDHAEVAFFDPTILALLYFPDDQKYAIYIPLFLPVGFPVLLSLIKLLKSWRQSRHKEKTS</sequence>
<evidence type="ECO:0000256" key="4">
    <source>
        <dbReference type="ARBA" id="ARBA00022502"/>
    </source>
</evidence>
<dbReference type="InParanoid" id="A0A1X7VI53"/>
<dbReference type="STRING" id="400682.A0A1X7VI53"/>
<feature type="transmembrane region" description="Helical" evidence="10">
    <location>
        <begin position="7"/>
        <end position="26"/>
    </location>
</feature>
<dbReference type="GO" id="GO:0006506">
    <property type="term" value="P:GPI anchor biosynthetic process"/>
    <property type="evidence" value="ECO:0007669"/>
    <property type="project" value="UniProtKB-UniPathway"/>
</dbReference>
<dbReference type="InterPro" id="IPR019540">
    <property type="entry name" value="PtdIno-glycan_biosynth_class_S"/>
</dbReference>
<keyword evidence="4" id="KW-0337">GPI-anchor biosynthesis</keyword>
<evidence type="ECO:0000256" key="9">
    <source>
        <dbReference type="ARBA" id="ARBA00023180"/>
    </source>
</evidence>
<name>A0A1X7VI53_AMPQE</name>
<evidence type="ECO:0000256" key="5">
    <source>
        <dbReference type="ARBA" id="ARBA00022692"/>
    </source>
</evidence>
<keyword evidence="9" id="KW-0325">Glycoprotein</keyword>
<evidence type="ECO:0000313" key="12">
    <source>
        <dbReference type="Proteomes" id="UP000007879"/>
    </source>
</evidence>
<evidence type="ECO:0000256" key="3">
    <source>
        <dbReference type="ARBA" id="ARBA00005316"/>
    </source>
</evidence>
<evidence type="ECO:0000256" key="8">
    <source>
        <dbReference type="ARBA" id="ARBA00023136"/>
    </source>
</evidence>
<keyword evidence="7 10" id="KW-1133">Transmembrane helix</keyword>
<dbReference type="PANTHER" id="PTHR21072:SF13">
    <property type="entry name" value="GPI TRANSAMIDASE COMPONENT PIG-S"/>
    <property type="match status" value="1"/>
</dbReference>
<dbReference type="eggNOG" id="KOG2459">
    <property type="taxonomic scope" value="Eukaryota"/>
</dbReference>
<dbReference type="UniPathway" id="UPA00196"/>
<comment type="pathway">
    <text evidence="2">Glycolipid biosynthesis; glycosylphosphatidylinositol-anchor biosynthesis.</text>
</comment>
<evidence type="ECO:0000256" key="1">
    <source>
        <dbReference type="ARBA" id="ARBA00004477"/>
    </source>
</evidence>
<feature type="transmembrane region" description="Helical" evidence="10">
    <location>
        <begin position="468"/>
        <end position="490"/>
    </location>
</feature>
<dbReference type="EnsemblMetazoa" id="XM_011411828.2">
    <property type="protein sequence ID" value="XP_011410130.2"/>
    <property type="gene ID" value="LOC105316720"/>
</dbReference>
<dbReference type="OrthoDB" id="28748at2759"/>
<reference evidence="12" key="1">
    <citation type="journal article" date="2010" name="Nature">
        <title>The Amphimedon queenslandica genome and the evolution of animal complexity.</title>
        <authorList>
            <person name="Srivastava M."/>
            <person name="Simakov O."/>
            <person name="Chapman J."/>
            <person name="Fahey B."/>
            <person name="Gauthier M.E."/>
            <person name="Mitros T."/>
            <person name="Richards G.S."/>
            <person name="Conaco C."/>
            <person name="Dacre M."/>
            <person name="Hellsten U."/>
            <person name="Larroux C."/>
            <person name="Putnam N.H."/>
            <person name="Stanke M."/>
            <person name="Adamska M."/>
            <person name="Darling A."/>
            <person name="Degnan S.M."/>
            <person name="Oakley T.H."/>
            <person name="Plachetzki D.C."/>
            <person name="Zhai Y."/>
            <person name="Adamski M."/>
            <person name="Calcino A."/>
            <person name="Cummins S.F."/>
            <person name="Goodstein D.M."/>
            <person name="Harris C."/>
            <person name="Jackson D.J."/>
            <person name="Leys S.P."/>
            <person name="Shu S."/>
            <person name="Woodcroft B.J."/>
            <person name="Vervoort M."/>
            <person name="Kosik K.S."/>
            <person name="Manning G."/>
            <person name="Degnan B.M."/>
            <person name="Rokhsar D.S."/>
        </authorList>
    </citation>
    <scope>NUCLEOTIDE SEQUENCE [LARGE SCALE GENOMIC DNA]</scope>
</reference>
<evidence type="ECO:0000256" key="2">
    <source>
        <dbReference type="ARBA" id="ARBA00004687"/>
    </source>
</evidence>
<accession>A0A1X7VI53</accession>
<keyword evidence="6" id="KW-0256">Endoplasmic reticulum</keyword>
<dbReference type="EnsemblMetazoa" id="Aqu2.1.39721_001">
    <property type="protein sequence ID" value="Aqu2.1.39721_001"/>
    <property type="gene ID" value="Aqu2.1.39721"/>
</dbReference>
<protein>
    <recommendedName>
        <fullName evidence="13">GPI transamidase component PIG-S</fullName>
    </recommendedName>
</protein>
<reference evidence="11" key="2">
    <citation type="submission" date="2017-05" db="UniProtKB">
        <authorList>
            <consortium name="EnsemblMetazoa"/>
        </authorList>
    </citation>
    <scope>IDENTIFICATION</scope>
</reference>
<evidence type="ECO:0008006" key="13">
    <source>
        <dbReference type="Google" id="ProtNLM"/>
    </source>
</evidence>